<dbReference type="GO" id="GO:0030687">
    <property type="term" value="C:preribosome, large subunit precursor"/>
    <property type="evidence" value="ECO:0007669"/>
    <property type="project" value="TreeGrafter"/>
</dbReference>
<evidence type="ECO:0000256" key="3">
    <source>
        <dbReference type="ARBA" id="ARBA00022517"/>
    </source>
</evidence>
<dbReference type="EMBL" id="RCHS01002704">
    <property type="protein sequence ID" value="RMX46453.1"/>
    <property type="molecule type" value="Genomic_DNA"/>
</dbReference>
<keyword evidence="7" id="KW-1185">Reference proteome</keyword>
<dbReference type="STRING" id="46731.A0A3M6TYG7"/>
<dbReference type="GO" id="GO:0005730">
    <property type="term" value="C:nucleolus"/>
    <property type="evidence" value="ECO:0007669"/>
    <property type="project" value="TreeGrafter"/>
</dbReference>
<dbReference type="Pfam" id="PF04939">
    <property type="entry name" value="RRS1"/>
    <property type="match status" value="1"/>
</dbReference>
<feature type="non-terminal residue" evidence="6">
    <location>
        <position position="1"/>
    </location>
</feature>
<dbReference type="PANTHER" id="PTHR17602">
    <property type="entry name" value="RIBOSOME BIOGENESIS REGULATORY PROTEIN"/>
    <property type="match status" value="1"/>
</dbReference>
<keyword evidence="3 5" id="KW-0690">Ribosome biogenesis</keyword>
<evidence type="ECO:0000256" key="1">
    <source>
        <dbReference type="ARBA" id="ARBA00004123"/>
    </source>
</evidence>
<evidence type="ECO:0000256" key="5">
    <source>
        <dbReference type="RuleBase" id="RU364132"/>
    </source>
</evidence>
<comment type="subcellular location">
    <subcellularLocation>
        <location evidence="1 5">Nucleus</location>
    </subcellularLocation>
</comment>
<comment type="function">
    <text evidence="5">Involved in ribosomal large subunit assembly.</text>
</comment>
<proteinExistence type="inferred from homology"/>
<dbReference type="Proteomes" id="UP000275408">
    <property type="component" value="Unassembled WGS sequence"/>
</dbReference>
<sequence length="326" mass="37658">LLKITHDALGYLYFNMADGMDGDLDSTVASVLSLAEKSNKEKYRSIEVTKDVEPDLDIGNLLATDLQPVDGQEFRKNKEDFLRNLARDNTQLLLNAIWKLPHERSEGVVIVKVCPFITFILEIPKPKLPSKWEEFAKRKGITKKKRERMILDKNTQEWKPRFGYKRGNDETQEWLLEVPQNADPYEDQFEKKFEAKKERVAKNEYQRLRNIARNRKISVPNKDLAPSSGRQSKEQISEKLNISRLSTASLGKFTEKLRDEKISRKTGKKRKFEPVVGDLSNERSRSRELAEKIARIGPLDVNKVTDTNMCKATVKSLLNKDCECMQ</sequence>
<evidence type="ECO:0000256" key="4">
    <source>
        <dbReference type="ARBA" id="ARBA00023242"/>
    </source>
</evidence>
<evidence type="ECO:0000256" key="2">
    <source>
        <dbReference type="ARBA" id="ARBA00010077"/>
    </source>
</evidence>
<name>A0A3M6TYG7_POCDA</name>
<dbReference type="InterPro" id="IPR007023">
    <property type="entry name" value="Ribosom_reg"/>
</dbReference>
<comment type="similarity">
    <text evidence="2 5">Belongs to the RRS1 family.</text>
</comment>
<reference evidence="6 7" key="1">
    <citation type="journal article" date="2018" name="Sci. Rep.">
        <title>Comparative analysis of the Pocillopora damicornis genome highlights role of immune system in coral evolution.</title>
        <authorList>
            <person name="Cunning R."/>
            <person name="Bay R.A."/>
            <person name="Gillette P."/>
            <person name="Baker A.C."/>
            <person name="Traylor-Knowles N."/>
        </authorList>
    </citation>
    <scope>NUCLEOTIDE SEQUENCE [LARGE SCALE GENOMIC DNA]</scope>
    <source>
        <strain evidence="6">RSMAS</strain>
        <tissue evidence="6">Whole animal</tissue>
    </source>
</reference>
<dbReference type="PANTHER" id="PTHR17602:SF4">
    <property type="entry name" value="RIBOSOME BIOGENESIS REGULATORY PROTEIN HOMOLOG"/>
    <property type="match status" value="1"/>
</dbReference>
<evidence type="ECO:0000313" key="7">
    <source>
        <dbReference type="Proteomes" id="UP000275408"/>
    </source>
</evidence>
<organism evidence="6 7">
    <name type="scientific">Pocillopora damicornis</name>
    <name type="common">Cauliflower coral</name>
    <name type="synonym">Millepora damicornis</name>
    <dbReference type="NCBI Taxonomy" id="46731"/>
    <lineage>
        <taxon>Eukaryota</taxon>
        <taxon>Metazoa</taxon>
        <taxon>Cnidaria</taxon>
        <taxon>Anthozoa</taxon>
        <taxon>Hexacorallia</taxon>
        <taxon>Scleractinia</taxon>
        <taxon>Astrocoeniina</taxon>
        <taxon>Pocilloporidae</taxon>
        <taxon>Pocillopora</taxon>
    </lineage>
</organism>
<dbReference type="AlphaFoldDB" id="A0A3M6TYG7"/>
<accession>A0A3M6TYG7</accession>
<protein>
    <recommendedName>
        <fullName evidence="5">Ribosome biogenesis regulatory protein</fullName>
    </recommendedName>
</protein>
<evidence type="ECO:0000313" key="6">
    <source>
        <dbReference type="EMBL" id="RMX46453.1"/>
    </source>
</evidence>
<dbReference type="OrthoDB" id="28455at2759"/>
<gene>
    <name evidence="6" type="ORF">pdam_00000584</name>
</gene>
<dbReference type="GO" id="GO:0000447">
    <property type="term" value="P:endonucleolytic cleavage in ITS1 to separate SSU-rRNA from 5.8S rRNA and LSU-rRNA from tricistronic rRNA transcript (SSU-rRNA, 5.8S rRNA, LSU-rRNA)"/>
    <property type="evidence" value="ECO:0007669"/>
    <property type="project" value="TreeGrafter"/>
</dbReference>
<dbReference type="GO" id="GO:0042273">
    <property type="term" value="P:ribosomal large subunit biogenesis"/>
    <property type="evidence" value="ECO:0007669"/>
    <property type="project" value="TreeGrafter"/>
</dbReference>
<keyword evidence="4 5" id="KW-0539">Nucleus</keyword>
<comment type="caution">
    <text evidence="6">The sequence shown here is derived from an EMBL/GenBank/DDBJ whole genome shotgun (WGS) entry which is preliminary data.</text>
</comment>